<evidence type="ECO:0000313" key="2">
    <source>
        <dbReference type="EMBL" id="SHG00373.1"/>
    </source>
</evidence>
<organism evidence="2 3">
    <name type="scientific">Pedobacter caeni</name>
    <dbReference type="NCBI Taxonomy" id="288992"/>
    <lineage>
        <taxon>Bacteria</taxon>
        <taxon>Pseudomonadati</taxon>
        <taxon>Bacteroidota</taxon>
        <taxon>Sphingobacteriia</taxon>
        <taxon>Sphingobacteriales</taxon>
        <taxon>Sphingobacteriaceae</taxon>
        <taxon>Pedobacter</taxon>
    </lineage>
</organism>
<feature type="signal peptide" evidence="1">
    <location>
        <begin position="1"/>
        <end position="25"/>
    </location>
</feature>
<protein>
    <recommendedName>
        <fullName evidence="4">Thioredoxin</fullName>
    </recommendedName>
</protein>
<dbReference type="Gene3D" id="3.40.30.10">
    <property type="entry name" value="Glutaredoxin"/>
    <property type="match status" value="1"/>
</dbReference>
<keyword evidence="3" id="KW-1185">Reference proteome</keyword>
<dbReference type="InterPro" id="IPR036249">
    <property type="entry name" value="Thioredoxin-like_sf"/>
</dbReference>
<dbReference type="CDD" id="cd02947">
    <property type="entry name" value="TRX_family"/>
    <property type="match status" value="1"/>
</dbReference>
<accession>A0A1M5G9G0</accession>
<reference evidence="3" key="1">
    <citation type="submission" date="2016-11" db="EMBL/GenBank/DDBJ databases">
        <authorList>
            <person name="Varghese N."/>
            <person name="Submissions S."/>
        </authorList>
    </citation>
    <scope>NUCLEOTIDE SEQUENCE [LARGE SCALE GENOMIC DNA]</scope>
    <source>
        <strain evidence="3">DSM 16990</strain>
    </source>
</reference>
<gene>
    <name evidence="2" type="ORF">SAMN04488522_104121</name>
</gene>
<dbReference type="EMBL" id="FQUQ01000004">
    <property type="protein sequence ID" value="SHG00373.1"/>
    <property type="molecule type" value="Genomic_DNA"/>
</dbReference>
<dbReference type="SUPFAM" id="SSF52833">
    <property type="entry name" value="Thioredoxin-like"/>
    <property type="match status" value="1"/>
</dbReference>
<proteinExistence type="predicted"/>
<sequence>MKKQQITMKKLISAVLLLFAMNASSQEINKKFKDDAGNVLGLINTCTREGLNAIPEMKSRYEVEYPNYQPDSATLKALKPLLKGKKITIVMGTWCGDSHLQVPHFYKILDALKVSEKETTLICVDRSKKAENGLIDQLNILHVPTFIFTEKGKEIGRIIESPRETLEKDMLSILAKK</sequence>
<name>A0A1M5G9G0_9SPHI</name>
<evidence type="ECO:0000313" key="3">
    <source>
        <dbReference type="Proteomes" id="UP000184287"/>
    </source>
</evidence>
<dbReference type="STRING" id="288992.SAMN04488522_104121"/>
<evidence type="ECO:0008006" key="4">
    <source>
        <dbReference type="Google" id="ProtNLM"/>
    </source>
</evidence>
<keyword evidence="1" id="KW-0732">Signal</keyword>
<evidence type="ECO:0000256" key="1">
    <source>
        <dbReference type="SAM" id="SignalP"/>
    </source>
</evidence>
<dbReference type="Proteomes" id="UP000184287">
    <property type="component" value="Unassembled WGS sequence"/>
</dbReference>
<dbReference type="AlphaFoldDB" id="A0A1M5G9G0"/>
<feature type="chain" id="PRO_5009910379" description="Thioredoxin" evidence="1">
    <location>
        <begin position="26"/>
        <end position="177"/>
    </location>
</feature>